<evidence type="ECO:0000313" key="2">
    <source>
        <dbReference type="EMBL" id="GEM82352.1"/>
    </source>
</evidence>
<dbReference type="EMBL" id="BJXL01000009">
    <property type="protein sequence ID" value="GEM82352.1"/>
    <property type="molecule type" value="Genomic_DNA"/>
</dbReference>
<feature type="domain" description="Flavodoxin-like" evidence="1">
    <location>
        <begin position="6"/>
        <end position="163"/>
    </location>
</feature>
<dbReference type="InterPro" id="IPR052200">
    <property type="entry name" value="Protoporphyrinogen_IX_DH"/>
</dbReference>
<dbReference type="InterPro" id="IPR026816">
    <property type="entry name" value="Flavodoxin_dom"/>
</dbReference>
<gene>
    <name evidence="2" type="ORF">MHY01S_05180</name>
</gene>
<dbReference type="PANTHER" id="PTHR38030:SF2">
    <property type="entry name" value="PROTOPORPHYRINOGEN IX DEHYDROGENASE [QUINONE]"/>
    <property type="match status" value="1"/>
</dbReference>
<dbReference type="InterPro" id="IPR029039">
    <property type="entry name" value="Flavoprotein-like_sf"/>
</dbReference>
<accession>A0A511R0L5</accession>
<organism evidence="2 3">
    <name type="scientific">Meiothermus hypogaeus NBRC 106114</name>
    <dbReference type="NCBI Taxonomy" id="1227553"/>
    <lineage>
        <taxon>Bacteria</taxon>
        <taxon>Thermotogati</taxon>
        <taxon>Deinococcota</taxon>
        <taxon>Deinococci</taxon>
        <taxon>Thermales</taxon>
        <taxon>Thermaceae</taxon>
        <taxon>Meiothermus</taxon>
    </lineage>
</organism>
<dbReference type="PANTHER" id="PTHR38030">
    <property type="entry name" value="PROTOPORPHYRINOGEN IX DEHYDROGENASE [MENAQUINONE]"/>
    <property type="match status" value="1"/>
</dbReference>
<evidence type="ECO:0000313" key="3">
    <source>
        <dbReference type="Proteomes" id="UP000321197"/>
    </source>
</evidence>
<dbReference type="GO" id="GO:0006783">
    <property type="term" value="P:heme biosynthetic process"/>
    <property type="evidence" value="ECO:0007669"/>
    <property type="project" value="TreeGrafter"/>
</dbReference>
<dbReference type="Pfam" id="PF12724">
    <property type="entry name" value="Flavodoxin_5"/>
    <property type="match status" value="1"/>
</dbReference>
<dbReference type="OrthoDB" id="26239at2"/>
<dbReference type="AlphaFoldDB" id="A0A511R0L5"/>
<evidence type="ECO:0000259" key="1">
    <source>
        <dbReference type="PROSITE" id="PS50902"/>
    </source>
</evidence>
<dbReference type="SUPFAM" id="SSF52218">
    <property type="entry name" value="Flavoproteins"/>
    <property type="match status" value="1"/>
</dbReference>
<proteinExistence type="predicted"/>
<dbReference type="PROSITE" id="PS50902">
    <property type="entry name" value="FLAVODOXIN_LIKE"/>
    <property type="match status" value="1"/>
</dbReference>
<comment type="caution">
    <text evidence="2">The sequence shown here is derived from an EMBL/GenBank/DDBJ whole genome shotgun (WGS) entry which is preliminary data.</text>
</comment>
<reference evidence="2 3" key="1">
    <citation type="submission" date="2019-07" db="EMBL/GenBank/DDBJ databases">
        <title>Whole genome shotgun sequence of Meiothermus hypogaeus NBRC 106114.</title>
        <authorList>
            <person name="Hosoyama A."/>
            <person name="Uohara A."/>
            <person name="Ohji S."/>
            <person name="Ichikawa N."/>
        </authorList>
    </citation>
    <scope>NUCLEOTIDE SEQUENCE [LARGE SCALE GENOMIC DNA]</scope>
    <source>
        <strain evidence="2 3">NBRC 106114</strain>
    </source>
</reference>
<dbReference type="GO" id="GO:0010181">
    <property type="term" value="F:FMN binding"/>
    <property type="evidence" value="ECO:0007669"/>
    <property type="project" value="InterPro"/>
</dbReference>
<dbReference type="Gene3D" id="3.40.50.360">
    <property type="match status" value="1"/>
</dbReference>
<dbReference type="RefSeq" id="WP_119341184.1">
    <property type="nucleotide sequence ID" value="NZ_BJXL01000009.1"/>
</dbReference>
<dbReference type="Proteomes" id="UP000321197">
    <property type="component" value="Unassembled WGS sequence"/>
</dbReference>
<name>A0A511R0L5_9DEIN</name>
<dbReference type="GO" id="GO:0070819">
    <property type="term" value="F:menaquinone-dependent protoporphyrinogen oxidase activity"/>
    <property type="evidence" value="ECO:0007669"/>
    <property type="project" value="TreeGrafter"/>
</dbReference>
<protein>
    <submittedName>
        <fullName evidence="2">Flavodoxin</fullName>
    </submittedName>
</protein>
<sequence>MGTWRVLVAYASRLGSTREIAQTIAQVLTRRGAVVDVLAVDQVKCLQGYQAVILGSPIREAHWLPEAIDFVWTHREVLQQLPVVYFVVSGLMSNPTPEHFHEVYACLAEVRALAEPLEMGIFAGSLEYDRLERDQVVKVLSKGLPEGDFRRWQEVRAWAEDIADRLLLELARKQAAESAKPKPPA</sequence>
<dbReference type="InterPro" id="IPR008254">
    <property type="entry name" value="Flavodoxin/NO_synth"/>
</dbReference>